<dbReference type="Proteomes" id="UP001362899">
    <property type="component" value="Unassembled WGS sequence"/>
</dbReference>
<keyword evidence="3" id="KW-1185">Reference proteome</keyword>
<evidence type="ECO:0000313" key="2">
    <source>
        <dbReference type="EMBL" id="GMM50692.1"/>
    </source>
</evidence>
<organism evidence="2 3">
    <name type="scientific">Starmerella bacillaris</name>
    <name type="common">Yeast</name>
    <name type="synonym">Candida zemplinina</name>
    <dbReference type="NCBI Taxonomy" id="1247836"/>
    <lineage>
        <taxon>Eukaryota</taxon>
        <taxon>Fungi</taxon>
        <taxon>Dikarya</taxon>
        <taxon>Ascomycota</taxon>
        <taxon>Saccharomycotina</taxon>
        <taxon>Dipodascomycetes</taxon>
        <taxon>Dipodascales</taxon>
        <taxon>Trichomonascaceae</taxon>
        <taxon>Starmerella</taxon>
    </lineage>
</organism>
<feature type="region of interest" description="Disordered" evidence="1">
    <location>
        <begin position="181"/>
        <end position="298"/>
    </location>
</feature>
<accession>A0AAV5RI56</accession>
<evidence type="ECO:0008006" key="4">
    <source>
        <dbReference type="Google" id="ProtNLM"/>
    </source>
</evidence>
<reference evidence="2 3" key="1">
    <citation type="journal article" date="2023" name="Elife">
        <title>Identification of key yeast species and microbe-microbe interactions impacting larval growth of Drosophila in the wild.</title>
        <authorList>
            <person name="Mure A."/>
            <person name="Sugiura Y."/>
            <person name="Maeda R."/>
            <person name="Honda K."/>
            <person name="Sakurai N."/>
            <person name="Takahashi Y."/>
            <person name="Watada M."/>
            <person name="Katoh T."/>
            <person name="Gotoh A."/>
            <person name="Gotoh Y."/>
            <person name="Taniguchi I."/>
            <person name="Nakamura K."/>
            <person name="Hayashi T."/>
            <person name="Katayama T."/>
            <person name="Uemura T."/>
            <person name="Hattori Y."/>
        </authorList>
    </citation>
    <scope>NUCLEOTIDE SEQUENCE [LARGE SCALE GENOMIC DNA]</scope>
    <source>
        <strain evidence="2 3">SB-73</strain>
    </source>
</reference>
<sequence length="615" mass="67379">MSEINLISSELDYSVVDPVEQVLSSSRSSRNKSAINGRVNDSTRKLSFNDDVIELLSSPTQVLDQEQAEYTQNVVIGDPLFKHSTRTIDLISSSPEYEVNYEDLTITRHKLVESDLHDNTCTHGNKAILGMPFTENSTTHTQKITNSPVQNTQHSILSTSTAAVTTEKTKCISTNTLISSTTEKTSGELPESSSKSRSGSVNSSTSITSQSLTAQSSTPATPTISEQNADESKKRKSVDISTAKKPNASDLNDPINYPTPQPSLSTPKTKKRATKQLFKPPKETPTNVNPNKRPSKATFASGDKIVSALKDRKKAGSLVNCDIYNDTIDIGPKISAQLSELNSGATVTSIAKSVSSPGVLAVLTMSGVYSDVWNSNLHAFTETTRHAELLPKIVVVLSIQQLDTLLDQRLQGHDLGEYFDKTSNEVLKLVESLKSTCTDTVGVLYLVPDLQQHLQKIRARCNRALRKSVLQADKDGDSRSEVTMPDETKYYELETELQVMYDVDISFSRNKDEFPELLANIILDMGLYRYSKHAKSTAVDASVKVRSKSTILDITMESLVRIQGLTPRIAAALGTESQNLGNVANLLGSLQKYGNGVWNGCLRTFMTCTDPEKNL</sequence>
<evidence type="ECO:0000313" key="3">
    <source>
        <dbReference type="Proteomes" id="UP001362899"/>
    </source>
</evidence>
<protein>
    <recommendedName>
        <fullName evidence="4">ERCC4 domain-containing protein</fullName>
    </recommendedName>
</protein>
<proteinExistence type="predicted"/>
<comment type="caution">
    <text evidence="2">The sequence shown here is derived from an EMBL/GenBank/DDBJ whole genome shotgun (WGS) entry which is preliminary data.</text>
</comment>
<name>A0AAV5RI56_STABA</name>
<gene>
    <name evidence="2" type="ORF">DASB73_016500</name>
</gene>
<evidence type="ECO:0000256" key="1">
    <source>
        <dbReference type="SAM" id="MobiDB-lite"/>
    </source>
</evidence>
<dbReference type="AlphaFoldDB" id="A0AAV5RI56"/>
<feature type="compositionally biased region" description="Low complexity" evidence="1">
    <location>
        <begin position="187"/>
        <end position="225"/>
    </location>
</feature>
<dbReference type="EMBL" id="BTGC01000003">
    <property type="protein sequence ID" value="GMM50692.1"/>
    <property type="molecule type" value="Genomic_DNA"/>
</dbReference>